<dbReference type="SMART" id="SM00345">
    <property type="entry name" value="HTH_GNTR"/>
    <property type="match status" value="1"/>
</dbReference>
<proteinExistence type="predicted"/>
<dbReference type="RefSeq" id="WP_067915815.1">
    <property type="nucleotide sequence ID" value="NZ_BSRZ01000006.1"/>
</dbReference>
<gene>
    <name evidence="5" type="ORF">Arub01_29770</name>
</gene>
<keyword evidence="2" id="KW-0238">DNA-binding</keyword>
<evidence type="ECO:0000256" key="1">
    <source>
        <dbReference type="ARBA" id="ARBA00023015"/>
    </source>
</evidence>
<keyword evidence="3" id="KW-0804">Transcription</keyword>
<evidence type="ECO:0000313" key="6">
    <source>
        <dbReference type="Proteomes" id="UP001165124"/>
    </source>
</evidence>
<evidence type="ECO:0000256" key="2">
    <source>
        <dbReference type="ARBA" id="ARBA00023125"/>
    </source>
</evidence>
<dbReference type="SUPFAM" id="SSF46785">
    <property type="entry name" value="Winged helix' DNA-binding domain"/>
    <property type="match status" value="1"/>
</dbReference>
<evidence type="ECO:0000256" key="3">
    <source>
        <dbReference type="ARBA" id="ARBA00023163"/>
    </source>
</evidence>
<dbReference type="CDD" id="cd07377">
    <property type="entry name" value="WHTH_GntR"/>
    <property type="match status" value="1"/>
</dbReference>
<dbReference type="GO" id="GO:0003677">
    <property type="term" value="F:DNA binding"/>
    <property type="evidence" value="ECO:0007669"/>
    <property type="project" value="UniProtKB-KW"/>
</dbReference>
<protein>
    <recommendedName>
        <fullName evidence="4">HTH gntR-type domain-containing protein</fullName>
    </recommendedName>
</protein>
<name>A0A9W6PXK0_9ACTN</name>
<dbReference type="AlphaFoldDB" id="A0A9W6PXK0"/>
<evidence type="ECO:0000259" key="4">
    <source>
        <dbReference type="PROSITE" id="PS50949"/>
    </source>
</evidence>
<comment type="caution">
    <text evidence="5">The sequence shown here is derived from an EMBL/GenBank/DDBJ whole genome shotgun (WGS) entry which is preliminary data.</text>
</comment>
<keyword evidence="6" id="KW-1185">Reference proteome</keyword>
<dbReference type="Pfam" id="PF00392">
    <property type="entry name" value="GntR"/>
    <property type="match status" value="1"/>
</dbReference>
<dbReference type="InterPro" id="IPR000524">
    <property type="entry name" value="Tscrpt_reg_HTH_GntR"/>
</dbReference>
<dbReference type="InterPro" id="IPR036388">
    <property type="entry name" value="WH-like_DNA-bd_sf"/>
</dbReference>
<dbReference type="PROSITE" id="PS50949">
    <property type="entry name" value="HTH_GNTR"/>
    <property type="match status" value="1"/>
</dbReference>
<dbReference type="InterPro" id="IPR036390">
    <property type="entry name" value="WH_DNA-bd_sf"/>
</dbReference>
<feature type="domain" description="HTH gntR-type" evidence="4">
    <location>
        <begin position="9"/>
        <end position="75"/>
    </location>
</feature>
<dbReference type="Proteomes" id="UP001165124">
    <property type="component" value="Unassembled WGS sequence"/>
</dbReference>
<sequence length="82" mass="9424">MAIDLDGPEPLWRQVTEDLATRIAAGEWERRLPSFRILADEYQVSHATIGDALRELRHRGLIVTTRGRGAFIARRPDDDRKQ</sequence>
<evidence type="ECO:0000313" key="5">
    <source>
        <dbReference type="EMBL" id="GLW64733.1"/>
    </source>
</evidence>
<reference evidence="5" key="1">
    <citation type="submission" date="2023-02" db="EMBL/GenBank/DDBJ databases">
        <title>Actinomadura rubrobrunea NBRC 14622.</title>
        <authorList>
            <person name="Ichikawa N."/>
            <person name="Sato H."/>
            <person name="Tonouchi N."/>
        </authorList>
    </citation>
    <scope>NUCLEOTIDE SEQUENCE</scope>
    <source>
        <strain evidence="5">NBRC 14622</strain>
    </source>
</reference>
<keyword evidence="1" id="KW-0805">Transcription regulation</keyword>
<accession>A0A9W6PXK0</accession>
<dbReference type="EMBL" id="BSRZ01000006">
    <property type="protein sequence ID" value="GLW64733.1"/>
    <property type="molecule type" value="Genomic_DNA"/>
</dbReference>
<organism evidence="5 6">
    <name type="scientific">Actinomadura rubrobrunea</name>
    <dbReference type="NCBI Taxonomy" id="115335"/>
    <lineage>
        <taxon>Bacteria</taxon>
        <taxon>Bacillati</taxon>
        <taxon>Actinomycetota</taxon>
        <taxon>Actinomycetes</taxon>
        <taxon>Streptosporangiales</taxon>
        <taxon>Thermomonosporaceae</taxon>
        <taxon>Actinomadura</taxon>
    </lineage>
</organism>
<dbReference type="InterPro" id="IPR050679">
    <property type="entry name" value="Bact_HTH_transcr_reg"/>
</dbReference>
<dbReference type="GO" id="GO:0003700">
    <property type="term" value="F:DNA-binding transcription factor activity"/>
    <property type="evidence" value="ECO:0007669"/>
    <property type="project" value="InterPro"/>
</dbReference>
<dbReference type="PANTHER" id="PTHR44846">
    <property type="entry name" value="MANNOSYL-D-GLYCERATE TRANSPORT/METABOLISM SYSTEM REPRESSOR MNGR-RELATED"/>
    <property type="match status" value="1"/>
</dbReference>
<dbReference type="Gene3D" id="1.10.10.10">
    <property type="entry name" value="Winged helix-like DNA-binding domain superfamily/Winged helix DNA-binding domain"/>
    <property type="match status" value="1"/>
</dbReference>